<keyword evidence="1" id="KW-0732">Signal</keyword>
<reference evidence="2 3" key="1">
    <citation type="submission" date="2013-04" db="EMBL/GenBank/DDBJ databases">
        <title>The Genome Sequence of Bacteroides massiliensis dnLKV3.</title>
        <authorList>
            <consortium name="The Broad Institute Genomics Platform"/>
            <consortium name="The Broad Institute Genome Sequencing Center for Infectious Disease"/>
            <person name="Earl A."/>
            <person name="Xavier R."/>
            <person name="Kuhn K."/>
            <person name="Stappenbeck T."/>
            <person name="Walker B."/>
            <person name="Young S."/>
            <person name="Zeng Q."/>
            <person name="Gargeya S."/>
            <person name="Fitzgerald M."/>
            <person name="Haas B."/>
            <person name="Abouelleil A."/>
            <person name="Allen A.W."/>
            <person name="Alvarado L."/>
            <person name="Arachchi H.M."/>
            <person name="Berlin A.M."/>
            <person name="Chapman S.B."/>
            <person name="Gainer-Dewar J."/>
            <person name="Goldberg J."/>
            <person name="Griggs A."/>
            <person name="Gujja S."/>
            <person name="Hansen M."/>
            <person name="Howarth C."/>
            <person name="Imamovic A."/>
            <person name="Ireland A."/>
            <person name="Larimer J."/>
            <person name="McCowan C."/>
            <person name="Murphy C."/>
            <person name="Pearson M."/>
            <person name="Poon T.W."/>
            <person name="Priest M."/>
            <person name="Roberts A."/>
            <person name="Saif S."/>
            <person name="Shea T."/>
            <person name="Sisk P."/>
            <person name="Sykes S."/>
            <person name="Wortman J."/>
            <person name="Nusbaum C."/>
            <person name="Birren B."/>
        </authorList>
    </citation>
    <scope>NUCLEOTIDE SEQUENCE [LARGE SCALE GENOMIC DNA]</scope>
    <source>
        <strain evidence="3">dnLKV3</strain>
    </source>
</reference>
<feature type="chain" id="PRO_5004473902" description="DUF4469 domain-containing protein" evidence="1">
    <location>
        <begin position="22"/>
        <end position="295"/>
    </location>
</feature>
<dbReference type="RefSeq" id="WP_016278548.1">
    <property type="nucleotide sequence ID" value="NZ_JANKBR010000024.1"/>
</dbReference>
<dbReference type="HOGENOM" id="CLU_1041334_0_0_10"/>
<evidence type="ECO:0000256" key="1">
    <source>
        <dbReference type="SAM" id="SignalP"/>
    </source>
</evidence>
<keyword evidence="3" id="KW-1185">Reference proteome</keyword>
<name>R9HY74_9BACT</name>
<evidence type="ECO:0008006" key="4">
    <source>
        <dbReference type="Google" id="ProtNLM"/>
    </source>
</evidence>
<dbReference type="PATRIC" id="fig|1235788.3.peg.4491"/>
<gene>
    <name evidence="2" type="ORF">C802_04377</name>
</gene>
<organism evidence="2 3">
    <name type="scientific">Phocaeicola sartorii</name>
    <dbReference type="NCBI Taxonomy" id="671267"/>
    <lineage>
        <taxon>Bacteria</taxon>
        <taxon>Pseudomonadati</taxon>
        <taxon>Bacteroidota</taxon>
        <taxon>Bacteroidia</taxon>
        <taxon>Bacteroidales</taxon>
        <taxon>Bacteroidaceae</taxon>
        <taxon>Phocaeicola</taxon>
    </lineage>
</organism>
<comment type="caution">
    <text evidence="2">The sequence shown here is derived from an EMBL/GenBank/DDBJ whole genome shotgun (WGS) entry which is preliminary data.</text>
</comment>
<feature type="signal peptide" evidence="1">
    <location>
        <begin position="1"/>
        <end position="21"/>
    </location>
</feature>
<dbReference type="OrthoDB" id="1173423at2"/>
<accession>R9HY74</accession>
<protein>
    <recommendedName>
        <fullName evidence="4">DUF4469 domain-containing protein</fullName>
    </recommendedName>
</protein>
<dbReference type="Proteomes" id="UP000014200">
    <property type="component" value="Unassembled WGS sequence"/>
</dbReference>
<dbReference type="AlphaFoldDB" id="R9HY74"/>
<dbReference type="STRING" id="1235788.C802_04377"/>
<evidence type="ECO:0000313" key="2">
    <source>
        <dbReference type="EMBL" id="EOS08766.1"/>
    </source>
</evidence>
<proteinExistence type="predicted"/>
<evidence type="ECO:0000313" key="3">
    <source>
        <dbReference type="Proteomes" id="UP000014200"/>
    </source>
</evidence>
<sequence length="295" mass="32569">MMKRFLITACMMASMSFFAQAQNEVITNETIVSLLKEGFGSDEIIGLIETSPDRAITFSIADMRKLKNAGADSGLITYIQKIAKVDQGHEGVLWWNPSDGGKPKKLYRTTFERESANGSGAIIGILGKATGVIGNNALGNAATIGLLSSSGGIKKVAMQGAHAKIVLTGANASNPIFRFYLPKNENNSFEKTSDSWYYSMMNEIESPNEFQCIRMKEKKTKRTFPDGISYSTMGFSAKTATRDIIDFEIKDISNNVFEVTFPNGLEPGEYCFFYKNGANSQWFAEHMFGFDFSVQ</sequence>
<dbReference type="EMBL" id="ASSP01000032">
    <property type="protein sequence ID" value="EOS08766.1"/>
    <property type="molecule type" value="Genomic_DNA"/>
</dbReference>